<dbReference type="InterPro" id="IPR011083">
    <property type="entry name" value="Phage_tail_collar_dom"/>
</dbReference>
<dbReference type="Pfam" id="PF07484">
    <property type="entry name" value="Collar"/>
    <property type="match status" value="1"/>
</dbReference>
<sequence>MSTLYDPVVWTPGDPVNISRLNQMDDGIRAVTPVGSMVIWPLPAAPAGFLTCDGATVLRATYDILWAFVNANGLAGSGKPYGVGDGSTTFVLPDLRSRVVRGVPDAGSAGSTGGSETHVHGNPATGSSGIHSHSNPNTSSVANHTHSNPSTGSAGDHTHSNPSTSSADAHTHTMGIHSHFVSDTTSGPSSFLAVVGGGVVFAATSTHTHVTSDTSTSVDPGDTNSSGGHLHTQGNTGSSGNHLHTQGNTGSSGGHSHAVGDTGSSSPHTHSQADTTSASTLQPYMDLYYIVAT</sequence>
<reference evidence="3" key="1">
    <citation type="journal article" date="2015" name="Nature">
        <title>Complex archaea that bridge the gap between prokaryotes and eukaryotes.</title>
        <authorList>
            <person name="Spang A."/>
            <person name="Saw J.H."/>
            <person name="Jorgensen S.L."/>
            <person name="Zaremba-Niedzwiedzka K."/>
            <person name="Martijn J."/>
            <person name="Lind A.E."/>
            <person name="van Eijk R."/>
            <person name="Schleper C."/>
            <person name="Guy L."/>
            <person name="Ettema T.J."/>
        </authorList>
    </citation>
    <scope>NUCLEOTIDE SEQUENCE</scope>
</reference>
<feature type="compositionally biased region" description="Polar residues" evidence="1">
    <location>
        <begin position="124"/>
        <end position="153"/>
    </location>
</feature>
<feature type="compositionally biased region" description="Low complexity" evidence="1">
    <location>
        <begin position="209"/>
        <end position="219"/>
    </location>
</feature>
<feature type="region of interest" description="Disordered" evidence="1">
    <location>
        <begin position="209"/>
        <end position="278"/>
    </location>
</feature>
<dbReference type="AlphaFoldDB" id="A0A0F9G2L7"/>
<evidence type="ECO:0000259" key="2">
    <source>
        <dbReference type="Pfam" id="PF07484"/>
    </source>
</evidence>
<comment type="caution">
    <text evidence="3">The sequence shown here is derived from an EMBL/GenBank/DDBJ whole genome shotgun (WGS) entry which is preliminary data.</text>
</comment>
<feature type="compositionally biased region" description="Polar residues" evidence="1">
    <location>
        <begin position="262"/>
        <end position="278"/>
    </location>
</feature>
<protein>
    <recommendedName>
        <fullName evidence="2">Phage tail collar domain-containing protein</fullName>
    </recommendedName>
</protein>
<gene>
    <name evidence="3" type="ORF">LCGC14_1879690</name>
</gene>
<proteinExistence type="predicted"/>
<dbReference type="InterPro" id="IPR037053">
    <property type="entry name" value="Phage_tail_collar_dom_sf"/>
</dbReference>
<accession>A0A0F9G2L7</accession>
<dbReference type="SUPFAM" id="SSF88874">
    <property type="entry name" value="Receptor-binding domain of short tail fibre protein gp12"/>
    <property type="match status" value="1"/>
</dbReference>
<evidence type="ECO:0000313" key="3">
    <source>
        <dbReference type="EMBL" id="KKL92939.1"/>
    </source>
</evidence>
<feature type="compositionally biased region" description="Polar residues" evidence="1">
    <location>
        <begin position="222"/>
        <end position="249"/>
    </location>
</feature>
<organism evidence="3">
    <name type="scientific">marine sediment metagenome</name>
    <dbReference type="NCBI Taxonomy" id="412755"/>
    <lineage>
        <taxon>unclassified sequences</taxon>
        <taxon>metagenomes</taxon>
        <taxon>ecological metagenomes</taxon>
    </lineage>
</organism>
<name>A0A0F9G2L7_9ZZZZ</name>
<feature type="region of interest" description="Disordered" evidence="1">
    <location>
        <begin position="102"/>
        <end position="170"/>
    </location>
</feature>
<dbReference type="EMBL" id="LAZR01019330">
    <property type="protein sequence ID" value="KKL92939.1"/>
    <property type="molecule type" value="Genomic_DNA"/>
</dbReference>
<dbReference type="Gene3D" id="3.90.1340.10">
    <property type="entry name" value="Phage tail collar domain"/>
    <property type="match status" value="1"/>
</dbReference>
<feature type="domain" description="Phage tail collar" evidence="2">
    <location>
        <begin position="35"/>
        <end position="100"/>
    </location>
</feature>
<evidence type="ECO:0000256" key="1">
    <source>
        <dbReference type="SAM" id="MobiDB-lite"/>
    </source>
</evidence>